<dbReference type="SUPFAM" id="SSF46785">
    <property type="entry name" value="Winged helix' DNA-binding domain"/>
    <property type="match status" value="1"/>
</dbReference>
<protein>
    <submittedName>
        <fullName evidence="6">DNA-binding transcriptional LysR family regulator</fullName>
    </submittedName>
</protein>
<dbReference type="Pfam" id="PF03466">
    <property type="entry name" value="LysR_substrate"/>
    <property type="match status" value="1"/>
</dbReference>
<feature type="domain" description="HTH lysR-type" evidence="5">
    <location>
        <begin position="1"/>
        <end position="58"/>
    </location>
</feature>
<reference evidence="6 7" key="1">
    <citation type="submission" date="2021-01" db="EMBL/GenBank/DDBJ databases">
        <title>Genomic Encyclopedia of Type Strains, Phase IV (KMG-IV): sequencing the most valuable type-strain genomes for metagenomic binning, comparative biology and taxonomic classification.</title>
        <authorList>
            <person name="Goeker M."/>
        </authorList>
    </citation>
    <scope>NUCLEOTIDE SEQUENCE [LARGE SCALE GENOMIC DNA]</scope>
    <source>
        <strain evidence="6 7">DSM 28236</strain>
    </source>
</reference>
<dbReference type="PROSITE" id="PS50931">
    <property type="entry name" value="HTH_LYSR"/>
    <property type="match status" value="1"/>
</dbReference>
<evidence type="ECO:0000256" key="4">
    <source>
        <dbReference type="ARBA" id="ARBA00023163"/>
    </source>
</evidence>
<accession>A0ABS2Q0M0</accession>
<evidence type="ECO:0000259" key="5">
    <source>
        <dbReference type="PROSITE" id="PS50931"/>
    </source>
</evidence>
<name>A0ABS2Q0M0_9BACL</name>
<organism evidence="6 7">
    <name type="scientific">Scopulibacillus daqui</name>
    <dbReference type="NCBI Taxonomy" id="1469162"/>
    <lineage>
        <taxon>Bacteria</taxon>
        <taxon>Bacillati</taxon>
        <taxon>Bacillota</taxon>
        <taxon>Bacilli</taxon>
        <taxon>Bacillales</taxon>
        <taxon>Sporolactobacillaceae</taxon>
        <taxon>Scopulibacillus</taxon>
    </lineage>
</organism>
<dbReference type="PANTHER" id="PTHR30419">
    <property type="entry name" value="HTH-TYPE TRANSCRIPTIONAL REGULATOR YBHD"/>
    <property type="match status" value="1"/>
</dbReference>
<keyword evidence="4" id="KW-0804">Transcription</keyword>
<dbReference type="InterPro" id="IPR036388">
    <property type="entry name" value="WH-like_DNA-bd_sf"/>
</dbReference>
<dbReference type="Pfam" id="PF00126">
    <property type="entry name" value="HTH_1"/>
    <property type="match status" value="1"/>
</dbReference>
<dbReference type="Proteomes" id="UP000808914">
    <property type="component" value="Unassembled WGS sequence"/>
</dbReference>
<evidence type="ECO:0000256" key="3">
    <source>
        <dbReference type="ARBA" id="ARBA00023125"/>
    </source>
</evidence>
<keyword evidence="7" id="KW-1185">Reference proteome</keyword>
<gene>
    <name evidence="6" type="ORF">JOD45_001440</name>
</gene>
<dbReference type="GO" id="GO:0003677">
    <property type="term" value="F:DNA binding"/>
    <property type="evidence" value="ECO:0007669"/>
    <property type="project" value="UniProtKB-KW"/>
</dbReference>
<keyword evidence="2" id="KW-0805">Transcription regulation</keyword>
<dbReference type="InterPro" id="IPR050950">
    <property type="entry name" value="HTH-type_LysR_regulators"/>
</dbReference>
<dbReference type="InterPro" id="IPR000847">
    <property type="entry name" value="LysR_HTH_N"/>
</dbReference>
<proteinExistence type="inferred from homology"/>
<comment type="similarity">
    <text evidence="1">Belongs to the LysR transcriptional regulatory family.</text>
</comment>
<dbReference type="EMBL" id="JAFBER010000007">
    <property type="protein sequence ID" value="MBM7645229.1"/>
    <property type="molecule type" value="Genomic_DNA"/>
</dbReference>
<evidence type="ECO:0000313" key="7">
    <source>
        <dbReference type="Proteomes" id="UP000808914"/>
    </source>
</evidence>
<evidence type="ECO:0000313" key="6">
    <source>
        <dbReference type="EMBL" id="MBM7645229.1"/>
    </source>
</evidence>
<dbReference type="PRINTS" id="PR00039">
    <property type="entry name" value="HTHLYSR"/>
</dbReference>
<dbReference type="SUPFAM" id="SSF53850">
    <property type="entry name" value="Periplasmic binding protein-like II"/>
    <property type="match status" value="1"/>
</dbReference>
<dbReference type="RefSeq" id="WP_338056039.1">
    <property type="nucleotide sequence ID" value="NZ_JAFBER010000007.1"/>
</dbReference>
<sequence length="295" mass="33831">MEWYQLEYFKTAAELEHMTKAADKLSISQPALSRAISKLEMELGAPLFDRQGRSIKLNRYGRLFRKKVEKAMNVILEGKQEVKDMVSPDKGEVSIGFLHTLGNELIPELVAVYRKQYPQIRFQLFQNGPEILLRQLLNGEVDLCLTSPPIYHPDIHWDHLLLESLYICVPRSRPYADQQSISLLDLQEEDFICMKKGYSLRTIFDNITEKSEFKPEIVFEGEEVSTLAGLVAAGLGITMIPQTKDIDPNRMSLLEINDFTCHRKIGLASRKSKYISPAVEGFKAFVINYCRELKQ</sequence>
<evidence type="ECO:0000256" key="1">
    <source>
        <dbReference type="ARBA" id="ARBA00009437"/>
    </source>
</evidence>
<dbReference type="Gene3D" id="1.10.10.10">
    <property type="entry name" value="Winged helix-like DNA-binding domain superfamily/Winged helix DNA-binding domain"/>
    <property type="match status" value="1"/>
</dbReference>
<dbReference type="Gene3D" id="3.40.190.290">
    <property type="match status" value="1"/>
</dbReference>
<comment type="caution">
    <text evidence="6">The sequence shown here is derived from an EMBL/GenBank/DDBJ whole genome shotgun (WGS) entry which is preliminary data.</text>
</comment>
<dbReference type="PANTHER" id="PTHR30419:SF28">
    <property type="entry name" value="HTH-TYPE TRANSCRIPTIONAL REGULATOR BSDA"/>
    <property type="match status" value="1"/>
</dbReference>
<dbReference type="InterPro" id="IPR005119">
    <property type="entry name" value="LysR_subst-bd"/>
</dbReference>
<dbReference type="CDD" id="cd08434">
    <property type="entry name" value="PBP2_GltC_like"/>
    <property type="match status" value="1"/>
</dbReference>
<dbReference type="InterPro" id="IPR036390">
    <property type="entry name" value="WH_DNA-bd_sf"/>
</dbReference>
<evidence type="ECO:0000256" key="2">
    <source>
        <dbReference type="ARBA" id="ARBA00023015"/>
    </source>
</evidence>
<keyword evidence="3 6" id="KW-0238">DNA-binding</keyword>